<feature type="compositionally biased region" description="Basic and acidic residues" evidence="1">
    <location>
        <begin position="162"/>
        <end position="176"/>
    </location>
</feature>
<keyword evidence="3" id="KW-1185">Reference proteome</keyword>
<accession>A0A0N0BC72</accession>
<evidence type="ECO:0000256" key="1">
    <source>
        <dbReference type="SAM" id="MobiDB-lite"/>
    </source>
</evidence>
<feature type="compositionally biased region" description="Low complexity" evidence="1">
    <location>
        <begin position="113"/>
        <end position="122"/>
    </location>
</feature>
<organism evidence="2 3">
    <name type="scientific">Melipona quadrifasciata</name>
    <dbReference type="NCBI Taxonomy" id="166423"/>
    <lineage>
        <taxon>Eukaryota</taxon>
        <taxon>Metazoa</taxon>
        <taxon>Ecdysozoa</taxon>
        <taxon>Arthropoda</taxon>
        <taxon>Hexapoda</taxon>
        <taxon>Insecta</taxon>
        <taxon>Pterygota</taxon>
        <taxon>Neoptera</taxon>
        <taxon>Endopterygota</taxon>
        <taxon>Hymenoptera</taxon>
        <taxon>Apocrita</taxon>
        <taxon>Aculeata</taxon>
        <taxon>Apoidea</taxon>
        <taxon>Anthophila</taxon>
        <taxon>Apidae</taxon>
        <taxon>Melipona</taxon>
    </lineage>
</organism>
<feature type="compositionally biased region" description="Polar residues" evidence="1">
    <location>
        <begin position="58"/>
        <end position="76"/>
    </location>
</feature>
<feature type="compositionally biased region" description="Low complexity" evidence="1">
    <location>
        <begin position="38"/>
        <end position="51"/>
    </location>
</feature>
<feature type="region of interest" description="Disordered" evidence="1">
    <location>
        <begin position="1"/>
        <end position="91"/>
    </location>
</feature>
<dbReference type="EMBL" id="KQ435922">
    <property type="protein sequence ID" value="KOX68512.1"/>
    <property type="molecule type" value="Genomic_DNA"/>
</dbReference>
<dbReference type="AlphaFoldDB" id="A0A0N0BC72"/>
<feature type="compositionally biased region" description="Basic residues" evidence="1">
    <location>
        <begin position="123"/>
        <end position="142"/>
    </location>
</feature>
<sequence length="205" mass="24268">MKKEEKTHSRGSPSHHQKKRENKSKDNEPAEKPRTSKKLPTSTPTSSHQPPKYLVINNKVQPQSQLDTLPNRNNDNTKQRKPPPIILYENEQKTQTISILEEKKLLHKKNKQQQKNTTNRNTWKAKQKKHRKHKIHNKKINSRKQIAPHIHSTNNTKQQHKQQSETNKKKMQEMPKNRTYSHQLQPRVPLRKMQRPAQTRGMPSQ</sequence>
<feature type="compositionally biased region" description="Basic residues" evidence="1">
    <location>
        <begin position="13"/>
        <end position="22"/>
    </location>
</feature>
<evidence type="ECO:0000313" key="3">
    <source>
        <dbReference type="Proteomes" id="UP000053105"/>
    </source>
</evidence>
<name>A0A0N0BC72_9HYME</name>
<reference evidence="2 3" key="1">
    <citation type="submission" date="2015-07" db="EMBL/GenBank/DDBJ databases">
        <title>The genome of Melipona quadrifasciata.</title>
        <authorList>
            <person name="Pan H."/>
            <person name="Kapheim K."/>
        </authorList>
    </citation>
    <scope>NUCLEOTIDE SEQUENCE [LARGE SCALE GENOMIC DNA]</scope>
    <source>
        <strain evidence="2">0111107301</strain>
        <tissue evidence="2">Whole body</tissue>
    </source>
</reference>
<proteinExistence type="predicted"/>
<feature type="region of interest" description="Disordered" evidence="1">
    <location>
        <begin position="104"/>
        <end position="205"/>
    </location>
</feature>
<gene>
    <name evidence="2" type="ORF">WN51_03998</name>
</gene>
<dbReference type="Proteomes" id="UP000053105">
    <property type="component" value="Unassembled WGS sequence"/>
</dbReference>
<feature type="compositionally biased region" description="Basic and acidic residues" evidence="1">
    <location>
        <begin position="23"/>
        <end position="34"/>
    </location>
</feature>
<protein>
    <submittedName>
        <fullName evidence="2">Uncharacterized protein</fullName>
    </submittedName>
</protein>
<evidence type="ECO:0000313" key="2">
    <source>
        <dbReference type="EMBL" id="KOX68512.1"/>
    </source>
</evidence>